<dbReference type="EMBL" id="CATZBU010000013">
    <property type="protein sequence ID" value="CAJ0805225.1"/>
    <property type="molecule type" value="Genomic_DNA"/>
</dbReference>
<name>A0ABN9JB30_9RALS</name>
<sequence>MELTQTHLLPVPLQTAWDALNDPAVLQRCIPGCESLTAAEGGANPAYDVAMTAAVGPVKARFKGRMELADMAPPRSYTLHFDGQGGAAGFGKGSAQVQLTPEGPTVTRLSYSATAQVGGKLAQIGSRLIDGAARKLADEFFQRFSAEFGTADPASVNGHAAPPVDGMSAPQAIPDLAAGELQAHGAPQGAAPNVSPVLQPRNPWPWIIVALVAVVAAYLFLHHGA</sequence>
<evidence type="ECO:0000313" key="3">
    <source>
        <dbReference type="Proteomes" id="UP001189813"/>
    </source>
</evidence>
<keyword evidence="3" id="KW-1185">Reference proteome</keyword>
<reference evidence="2 3" key="1">
    <citation type="submission" date="2023-07" db="EMBL/GenBank/DDBJ databases">
        <authorList>
            <person name="Peeters C."/>
        </authorList>
    </citation>
    <scope>NUCLEOTIDE SEQUENCE [LARGE SCALE GENOMIC DNA]</scope>
    <source>
        <strain evidence="2 3">LMG 19083</strain>
    </source>
</reference>
<dbReference type="InterPro" id="IPR010419">
    <property type="entry name" value="CO_DH_gsu"/>
</dbReference>
<dbReference type="InterPro" id="IPR023393">
    <property type="entry name" value="START-like_dom_sf"/>
</dbReference>
<dbReference type="Gene3D" id="3.30.530.20">
    <property type="match status" value="1"/>
</dbReference>
<dbReference type="PANTHER" id="PTHR38588">
    <property type="entry name" value="BLL0334 PROTEIN"/>
    <property type="match status" value="1"/>
</dbReference>
<comment type="caution">
    <text evidence="2">The sequence shown here is derived from an EMBL/GenBank/DDBJ whole genome shotgun (WGS) entry which is preliminary data.</text>
</comment>
<feature type="transmembrane region" description="Helical" evidence="1">
    <location>
        <begin position="203"/>
        <end position="221"/>
    </location>
</feature>
<keyword evidence="1" id="KW-0812">Transmembrane</keyword>
<keyword evidence="1" id="KW-0472">Membrane</keyword>
<dbReference type="PANTHER" id="PTHR38588:SF1">
    <property type="entry name" value="BLL0334 PROTEIN"/>
    <property type="match status" value="1"/>
</dbReference>
<dbReference type="Proteomes" id="UP001189813">
    <property type="component" value="Unassembled WGS sequence"/>
</dbReference>
<gene>
    <name evidence="2" type="ORF">LMG19083_04194</name>
</gene>
<evidence type="ECO:0008006" key="4">
    <source>
        <dbReference type="Google" id="ProtNLM"/>
    </source>
</evidence>
<dbReference type="CDD" id="cd05018">
    <property type="entry name" value="CoxG"/>
    <property type="match status" value="1"/>
</dbReference>
<proteinExistence type="predicted"/>
<evidence type="ECO:0000313" key="2">
    <source>
        <dbReference type="EMBL" id="CAJ0805225.1"/>
    </source>
</evidence>
<dbReference type="Pfam" id="PF06240">
    <property type="entry name" value="COXG"/>
    <property type="match status" value="1"/>
</dbReference>
<organism evidence="2 3">
    <name type="scientific">Ralstonia psammae</name>
    <dbReference type="NCBI Taxonomy" id="3058598"/>
    <lineage>
        <taxon>Bacteria</taxon>
        <taxon>Pseudomonadati</taxon>
        <taxon>Pseudomonadota</taxon>
        <taxon>Betaproteobacteria</taxon>
        <taxon>Burkholderiales</taxon>
        <taxon>Burkholderiaceae</taxon>
        <taxon>Ralstonia</taxon>
    </lineage>
</organism>
<accession>A0ABN9JB30</accession>
<keyword evidence="1" id="KW-1133">Transmembrane helix</keyword>
<dbReference type="RefSeq" id="WP_316668264.1">
    <property type="nucleotide sequence ID" value="NZ_CATZBU010000013.1"/>
</dbReference>
<evidence type="ECO:0000256" key="1">
    <source>
        <dbReference type="SAM" id="Phobius"/>
    </source>
</evidence>
<protein>
    <recommendedName>
        <fullName evidence="4">Carbon monoxide dehydrogenase</fullName>
    </recommendedName>
</protein>
<dbReference type="SUPFAM" id="SSF55961">
    <property type="entry name" value="Bet v1-like"/>
    <property type="match status" value="1"/>
</dbReference>